<feature type="binding site" evidence="14">
    <location>
        <begin position="262"/>
        <end position="266"/>
    </location>
    <ligand>
        <name>GTP</name>
        <dbReference type="ChEBI" id="CHEBI:37565"/>
    </ligand>
</feature>
<dbReference type="PIRSF" id="PIRSF001259">
    <property type="entry name" value="RibA"/>
    <property type="match status" value="1"/>
</dbReference>
<keyword evidence="9 14" id="KW-0378">Hydrolase</keyword>
<comment type="similarity">
    <text evidence="14">Belongs to the GTP cyclohydrolase II family.</text>
</comment>
<feature type="active site" description="Proton acceptor" evidence="14">
    <location>
        <position position="340"/>
    </location>
</feature>
<evidence type="ECO:0000256" key="1">
    <source>
        <dbReference type="ARBA" id="ARBA00000141"/>
    </source>
</evidence>
<dbReference type="InterPro" id="IPR000422">
    <property type="entry name" value="DHBP_synthase_RibB"/>
</dbReference>
<feature type="binding site" evidence="14">
    <location>
        <position position="278"/>
    </location>
    <ligand>
        <name>Zn(2+)</name>
        <dbReference type="ChEBI" id="CHEBI:29105"/>
        <note>catalytic</note>
    </ligand>
</feature>
<dbReference type="CDD" id="cd00641">
    <property type="entry name" value="GTP_cyclohydro2"/>
    <property type="match status" value="1"/>
</dbReference>
<comment type="catalytic activity">
    <reaction evidence="13 14">
        <text>GTP + 4 H2O = 2,5-diamino-6-hydroxy-4-(5-phosphoribosylamino)-pyrimidine + formate + 2 phosphate + 3 H(+)</text>
        <dbReference type="Rhea" id="RHEA:23704"/>
        <dbReference type="ChEBI" id="CHEBI:15377"/>
        <dbReference type="ChEBI" id="CHEBI:15378"/>
        <dbReference type="ChEBI" id="CHEBI:15740"/>
        <dbReference type="ChEBI" id="CHEBI:37565"/>
        <dbReference type="ChEBI" id="CHEBI:43474"/>
        <dbReference type="ChEBI" id="CHEBI:58614"/>
        <dbReference type="EC" id="3.5.4.25"/>
    </reaction>
</comment>
<dbReference type="HAMAP" id="MF_00179">
    <property type="entry name" value="RibA"/>
    <property type="match status" value="1"/>
</dbReference>
<dbReference type="UniPathway" id="UPA00275">
    <property type="reaction ID" value="UER00399"/>
</dbReference>
<evidence type="ECO:0000256" key="12">
    <source>
        <dbReference type="ARBA" id="ARBA00043932"/>
    </source>
</evidence>
<keyword evidence="6 14" id="KW-0686">Riboflavin biosynthesis</keyword>
<comment type="catalytic activity">
    <reaction evidence="1">
        <text>D-ribulose 5-phosphate = (2S)-2-hydroxy-3-oxobutyl phosphate + formate + H(+)</text>
        <dbReference type="Rhea" id="RHEA:18457"/>
        <dbReference type="ChEBI" id="CHEBI:15378"/>
        <dbReference type="ChEBI" id="CHEBI:15740"/>
        <dbReference type="ChEBI" id="CHEBI:58121"/>
        <dbReference type="ChEBI" id="CHEBI:58830"/>
        <dbReference type="EC" id="4.1.99.12"/>
    </reaction>
</comment>
<evidence type="ECO:0000256" key="7">
    <source>
        <dbReference type="ARBA" id="ARBA00022723"/>
    </source>
</evidence>
<dbReference type="GO" id="GO:0003935">
    <property type="term" value="F:GTP cyclohydrolase II activity"/>
    <property type="evidence" value="ECO:0007669"/>
    <property type="project" value="UniProtKB-UniRule"/>
</dbReference>
<evidence type="ECO:0000313" key="16">
    <source>
        <dbReference type="EMBL" id="AWK72662.1"/>
    </source>
</evidence>
<organism evidence="16 17">
    <name type="scientific">Rhodococcus oxybenzonivorans</name>
    <dbReference type="NCBI Taxonomy" id="1990687"/>
    <lineage>
        <taxon>Bacteria</taxon>
        <taxon>Bacillati</taxon>
        <taxon>Actinomycetota</taxon>
        <taxon>Actinomycetes</taxon>
        <taxon>Mycobacteriales</taxon>
        <taxon>Nocardiaceae</taxon>
        <taxon>Rhodococcus</taxon>
    </lineage>
</organism>
<evidence type="ECO:0000256" key="14">
    <source>
        <dbReference type="HAMAP-Rule" id="MF_00179"/>
    </source>
</evidence>
<comment type="similarity">
    <text evidence="5">In the N-terminal section; belongs to the DHBP synthase family.</text>
</comment>
<dbReference type="Gene3D" id="3.40.50.10990">
    <property type="entry name" value="GTP cyclohydrolase II"/>
    <property type="match status" value="1"/>
</dbReference>
<evidence type="ECO:0000256" key="13">
    <source>
        <dbReference type="ARBA" id="ARBA00049295"/>
    </source>
</evidence>
<dbReference type="GO" id="GO:0005525">
    <property type="term" value="F:GTP binding"/>
    <property type="evidence" value="ECO:0007669"/>
    <property type="project" value="UniProtKB-KW"/>
</dbReference>
<dbReference type="Gene3D" id="3.90.870.10">
    <property type="entry name" value="DHBP synthase"/>
    <property type="match status" value="1"/>
</dbReference>
<feature type="binding site" evidence="14">
    <location>
        <position position="280"/>
    </location>
    <ligand>
        <name>Zn(2+)</name>
        <dbReference type="ChEBI" id="CHEBI:29105"/>
        <note>catalytic</note>
    </ligand>
</feature>
<evidence type="ECO:0000256" key="2">
    <source>
        <dbReference type="ARBA" id="ARBA00002284"/>
    </source>
</evidence>
<dbReference type="RefSeq" id="WP_109329970.1">
    <property type="nucleotide sequence ID" value="NZ_CP021354.1"/>
</dbReference>
<dbReference type="KEGG" id="roz:CBI38_14890"/>
<dbReference type="PANTHER" id="PTHR21327">
    <property type="entry name" value="GTP CYCLOHYDROLASE II-RELATED"/>
    <property type="match status" value="1"/>
</dbReference>
<dbReference type="FunFam" id="3.40.50.10990:FF:000001">
    <property type="entry name" value="Riboflavin biosynthesis protein RibBA"/>
    <property type="match status" value="1"/>
</dbReference>
<keyword evidence="17" id="KW-1185">Reference proteome</keyword>
<feature type="binding site" evidence="14">
    <location>
        <begin position="306"/>
        <end position="308"/>
    </location>
    <ligand>
        <name>GTP</name>
        <dbReference type="ChEBI" id="CHEBI:37565"/>
    </ligand>
</feature>
<dbReference type="Pfam" id="PF00926">
    <property type="entry name" value="DHBP_synthase"/>
    <property type="match status" value="1"/>
</dbReference>
<accession>A0A2S2BVP9</accession>
<feature type="binding site" evidence="14">
    <location>
        <position position="368"/>
    </location>
    <ligand>
        <name>GTP</name>
        <dbReference type="ChEBI" id="CHEBI:37565"/>
    </ligand>
</feature>
<dbReference type="SUPFAM" id="SSF55821">
    <property type="entry name" value="YrdC/RibB"/>
    <property type="match status" value="1"/>
</dbReference>
<evidence type="ECO:0000256" key="5">
    <source>
        <dbReference type="ARBA" id="ARBA00005520"/>
    </source>
</evidence>
<feature type="binding site" evidence="14">
    <location>
        <position position="283"/>
    </location>
    <ligand>
        <name>GTP</name>
        <dbReference type="ChEBI" id="CHEBI:37565"/>
    </ligand>
</feature>
<dbReference type="InterPro" id="IPR036144">
    <property type="entry name" value="RibA-like_sf"/>
</dbReference>
<comment type="cofactor">
    <cofactor evidence="14">
        <name>Zn(2+)</name>
        <dbReference type="ChEBI" id="CHEBI:29105"/>
    </cofactor>
    <text evidence="14">Binds 1 zinc ion per subunit.</text>
</comment>
<keyword evidence="7 14" id="KW-0479">Metal-binding</keyword>
<comment type="function">
    <text evidence="2">Catalyzes the conversion of D-ribulose 5-phosphate to formate and 3,4-dihydroxy-2-butanone 4-phosphate.</text>
</comment>
<comment type="pathway">
    <text evidence="4">Cofactor biosynthesis; riboflavin biosynthesis; 2-hydroxy-3-oxobutyl phosphate from D-ribulose 5-phosphate: step 1/1.</text>
</comment>
<feature type="binding site" evidence="14">
    <location>
        <position position="267"/>
    </location>
    <ligand>
        <name>Zn(2+)</name>
        <dbReference type="ChEBI" id="CHEBI:29105"/>
        <note>catalytic</note>
    </ligand>
</feature>
<dbReference type="PANTHER" id="PTHR21327:SF18">
    <property type="entry name" value="3,4-DIHYDROXY-2-BUTANONE 4-PHOSPHATE SYNTHASE"/>
    <property type="match status" value="1"/>
</dbReference>
<evidence type="ECO:0000256" key="3">
    <source>
        <dbReference type="ARBA" id="ARBA00004853"/>
    </source>
</evidence>
<dbReference type="GO" id="GO:0008270">
    <property type="term" value="F:zinc ion binding"/>
    <property type="evidence" value="ECO:0007669"/>
    <property type="project" value="UniProtKB-UniRule"/>
</dbReference>
<gene>
    <name evidence="14" type="primary">ribA</name>
    <name evidence="16" type="ORF">CBI38_14890</name>
</gene>
<dbReference type="AlphaFoldDB" id="A0A2S2BVP9"/>
<protein>
    <recommendedName>
        <fullName evidence="14">GTP cyclohydrolase-2</fullName>
        <ecNumber evidence="14">3.5.4.25</ecNumber>
    </recommendedName>
    <alternativeName>
        <fullName evidence="14">GTP cyclohydrolase II</fullName>
    </alternativeName>
</protein>
<dbReference type="InterPro" id="IPR032677">
    <property type="entry name" value="GTP_cyclohydro_II"/>
</dbReference>
<evidence type="ECO:0000313" key="17">
    <source>
        <dbReference type="Proteomes" id="UP000245711"/>
    </source>
</evidence>
<dbReference type="SUPFAM" id="SSF142695">
    <property type="entry name" value="RibA-like"/>
    <property type="match status" value="1"/>
</dbReference>
<dbReference type="NCBIfam" id="TIGR00506">
    <property type="entry name" value="ribB"/>
    <property type="match status" value="1"/>
</dbReference>
<proteinExistence type="inferred from homology"/>
<evidence type="ECO:0000256" key="11">
    <source>
        <dbReference type="ARBA" id="ARBA00023134"/>
    </source>
</evidence>
<dbReference type="Pfam" id="PF00925">
    <property type="entry name" value="GTP_cyclohydro2"/>
    <property type="match status" value="1"/>
</dbReference>
<evidence type="ECO:0000256" key="8">
    <source>
        <dbReference type="ARBA" id="ARBA00022741"/>
    </source>
</evidence>
<dbReference type="EMBL" id="CP021354">
    <property type="protein sequence ID" value="AWK72662.1"/>
    <property type="molecule type" value="Genomic_DNA"/>
</dbReference>
<evidence type="ECO:0000256" key="4">
    <source>
        <dbReference type="ARBA" id="ARBA00004904"/>
    </source>
</evidence>
<evidence type="ECO:0000256" key="9">
    <source>
        <dbReference type="ARBA" id="ARBA00022801"/>
    </source>
</evidence>
<dbReference type="GO" id="GO:0005829">
    <property type="term" value="C:cytosol"/>
    <property type="evidence" value="ECO:0007669"/>
    <property type="project" value="TreeGrafter"/>
</dbReference>
<dbReference type="GO" id="GO:0008686">
    <property type="term" value="F:3,4-dihydroxy-2-butanone-4-phosphate synthase activity"/>
    <property type="evidence" value="ECO:0007669"/>
    <property type="project" value="UniProtKB-EC"/>
</dbReference>
<dbReference type="InterPro" id="IPR017945">
    <property type="entry name" value="DHBP_synth_RibB-like_a/b_dom"/>
</dbReference>
<dbReference type="Proteomes" id="UP000245711">
    <property type="component" value="Chromosome"/>
</dbReference>
<comment type="function">
    <text evidence="12 14">Catalyzes the conversion of GTP to 2,5-diamino-6-ribosylamino-4(3H)-pyrimidinone 5'-phosphate (DARP), formate and pyrophosphate.</text>
</comment>
<feature type="binding site" evidence="14">
    <location>
        <position position="328"/>
    </location>
    <ligand>
        <name>GTP</name>
        <dbReference type="ChEBI" id="CHEBI:37565"/>
    </ligand>
</feature>
<feature type="domain" description="GTP cyclohydrolase II" evidence="15">
    <location>
        <begin position="220"/>
        <end position="381"/>
    </location>
</feature>
<dbReference type="NCBIfam" id="NF001591">
    <property type="entry name" value="PRK00393.1"/>
    <property type="match status" value="1"/>
</dbReference>
<evidence type="ECO:0000256" key="10">
    <source>
        <dbReference type="ARBA" id="ARBA00022833"/>
    </source>
</evidence>
<evidence type="ECO:0000259" key="15">
    <source>
        <dbReference type="Pfam" id="PF00925"/>
    </source>
</evidence>
<dbReference type="InterPro" id="IPR000926">
    <property type="entry name" value="RibA"/>
</dbReference>
<dbReference type="GO" id="GO:0009231">
    <property type="term" value="P:riboflavin biosynthetic process"/>
    <property type="evidence" value="ECO:0007669"/>
    <property type="project" value="UniProtKB-UniRule"/>
</dbReference>
<dbReference type="OrthoDB" id="9793111at2"/>
<feature type="active site" description="Nucleophile" evidence="14">
    <location>
        <position position="342"/>
    </location>
</feature>
<sequence>MDSERSVESAIAALSSGGMVVVADDHDRENEGDLVMGAASMTDHAMAFFLRHGSGIVCTPMTAQRARQLELPLMVAANKDRMGTAFTVTVDAVDAGTGISAADRATTVRTVADPNTAPSDLSRPGHMFPLIAQDGGVLARRGHTEASVDLMSLAGELEPTAVITELVDDDGVPMSGATLTDFAAQWNLPFITVADLVAYRLRHAAPIATSPAAAVLPVSSARIDTDHGPFTAHVFRDRVAGVEHVALALGLETPPAGAVTVRVHSECLTGDAFGSRRCDCGPQLQDGLRAIAASGAGVLVYLRGHEGRGIGIANKLAAYALQEQGADTVDANIELGLPVDAREYDFAAAILGYFRIESADLITNNPEKVAALQRFGIEVRRPIDSPVHWGTHNVHYLQTKRERMGHILPETPHQFLQCKSV</sequence>
<keyword evidence="10 14" id="KW-0862">Zinc</keyword>
<name>A0A2S2BVP9_9NOCA</name>
<dbReference type="EC" id="3.5.4.25" evidence="14"/>
<comment type="pathway">
    <text evidence="3 14">Cofactor biosynthesis; riboflavin biosynthesis; 5-amino-6-(D-ribitylamino)uracil from GTP: step 1/4.</text>
</comment>
<feature type="binding site" evidence="14">
    <location>
        <position position="363"/>
    </location>
    <ligand>
        <name>GTP</name>
        <dbReference type="ChEBI" id="CHEBI:37565"/>
    </ligand>
</feature>
<evidence type="ECO:0000256" key="6">
    <source>
        <dbReference type="ARBA" id="ARBA00022619"/>
    </source>
</evidence>
<keyword evidence="11 14" id="KW-0342">GTP-binding</keyword>
<reference evidence="16 17" key="1">
    <citation type="submission" date="2017-05" db="EMBL/GenBank/DDBJ databases">
        <title>Isolation of Rhodococcus sp. S2-17 biodegrading of BP-3.</title>
        <authorList>
            <person name="Lee Y."/>
            <person name="Kim K.H."/>
            <person name="Chun B.H."/>
            <person name="Jung H.S."/>
            <person name="Jeon C.O."/>
        </authorList>
    </citation>
    <scope>NUCLEOTIDE SEQUENCE [LARGE SCALE GENOMIC DNA]</scope>
    <source>
        <strain evidence="16 17">S2-17</strain>
    </source>
</reference>
<keyword evidence="8 14" id="KW-0547">Nucleotide-binding</keyword>